<keyword evidence="2" id="KW-1185">Reference proteome</keyword>
<dbReference type="EMBL" id="KZ293781">
    <property type="protein sequence ID" value="PBK79361.1"/>
    <property type="molecule type" value="Genomic_DNA"/>
</dbReference>
<name>A0A2H3C8F8_ARMGA</name>
<evidence type="ECO:0000313" key="2">
    <source>
        <dbReference type="Proteomes" id="UP000217790"/>
    </source>
</evidence>
<protein>
    <submittedName>
        <fullName evidence="1">Uncharacterized protein</fullName>
    </submittedName>
</protein>
<organism evidence="1 2">
    <name type="scientific">Armillaria gallica</name>
    <name type="common">Bulbous honey fungus</name>
    <name type="synonym">Armillaria bulbosa</name>
    <dbReference type="NCBI Taxonomy" id="47427"/>
    <lineage>
        <taxon>Eukaryota</taxon>
        <taxon>Fungi</taxon>
        <taxon>Dikarya</taxon>
        <taxon>Basidiomycota</taxon>
        <taxon>Agaricomycotina</taxon>
        <taxon>Agaricomycetes</taxon>
        <taxon>Agaricomycetidae</taxon>
        <taxon>Agaricales</taxon>
        <taxon>Marasmiineae</taxon>
        <taxon>Physalacriaceae</taxon>
        <taxon>Armillaria</taxon>
    </lineage>
</organism>
<dbReference type="Proteomes" id="UP000217790">
    <property type="component" value="Unassembled WGS sequence"/>
</dbReference>
<proteinExistence type="predicted"/>
<dbReference type="AlphaFoldDB" id="A0A2H3C8F8"/>
<dbReference type="InParanoid" id="A0A2H3C8F8"/>
<evidence type="ECO:0000313" key="1">
    <source>
        <dbReference type="EMBL" id="PBK79361.1"/>
    </source>
</evidence>
<gene>
    <name evidence="1" type="ORF">ARMGADRAFT_137380</name>
</gene>
<accession>A0A2H3C8F8</accession>
<sequence length="78" mass="8646">MDTRGYEVLVSYGSGHYTKQCEEEVADSMHSRALRRCKLRLTSSPSIRTIMSGCLASLRNKLRAPCLAPSPTSGPRFL</sequence>
<reference evidence="2" key="1">
    <citation type="journal article" date="2017" name="Nat. Ecol. Evol.">
        <title>Genome expansion and lineage-specific genetic innovations in the forest pathogenic fungi Armillaria.</title>
        <authorList>
            <person name="Sipos G."/>
            <person name="Prasanna A.N."/>
            <person name="Walter M.C."/>
            <person name="O'Connor E."/>
            <person name="Balint B."/>
            <person name="Krizsan K."/>
            <person name="Kiss B."/>
            <person name="Hess J."/>
            <person name="Varga T."/>
            <person name="Slot J."/>
            <person name="Riley R."/>
            <person name="Boka B."/>
            <person name="Rigling D."/>
            <person name="Barry K."/>
            <person name="Lee J."/>
            <person name="Mihaltcheva S."/>
            <person name="LaButti K."/>
            <person name="Lipzen A."/>
            <person name="Waldron R."/>
            <person name="Moloney N.M."/>
            <person name="Sperisen C."/>
            <person name="Kredics L."/>
            <person name="Vagvoelgyi C."/>
            <person name="Patrignani A."/>
            <person name="Fitzpatrick D."/>
            <person name="Nagy I."/>
            <person name="Doyle S."/>
            <person name="Anderson J.B."/>
            <person name="Grigoriev I.V."/>
            <person name="Gueldener U."/>
            <person name="Muensterkoetter M."/>
            <person name="Nagy L.G."/>
        </authorList>
    </citation>
    <scope>NUCLEOTIDE SEQUENCE [LARGE SCALE GENOMIC DNA]</scope>
    <source>
        <strain evidence="2">Ar21-2</strain>
    </source>
</reference>